<dbReference type="Gene3D" id="1.10.10.10">
    <property type="entry name" value="Winged helix-like DNA-binding domain superfamily/Winged helix DNA-binding domain"/>
    <property type="match status" value="1"/>
</dbReference>
<dbReference type="Pfam" id="PF13412">
    <property type="entry name" value="HTH_24"/>
    <property type="match status" value="1"/>
</dbReference>
<gene>
    <name evidence="5" type="ORF">ACFSCZ_15995</name>
</gene>
<evidence type="ECO:0000256" key="1">
    <source>
        <dbReference type="ARBA" id="ARBA00023015"/>
    </source>
</evidence>
<sequence length="148" mass="16666">MDILQKEANISNVELARRVNLSPPATHARVKRLENEGVIDGYVTLLNREKLGFDLVCFISVKTTSHQKKENEQIQQAIRKMPEILECHTITGEYDYMIKAVIKNSKDLKNFVGTKLSSLPGVSGIHTSLSYAELKSTTVLPIRDQNIE</sequence>
<dbReference type="Gene3D" id="3.30.70.920">
    <property type="match status" value="1"/>
</dbReference>
<protein>
    <submittedName>
        <fullName evidence="5">Lrp/AsnC family transcriptional regulator</fullName>
    </submittedName>
</protein>
<dbReference type="CDD" id="cd00090">
    <property type="entry name" value="HTH_ARSR"/>
    <property type="match status" value="1"/>
</dbReference>
<dbReference type="Pfam" id="PF01037">
    <property type="entry name" value="AsnC_trans_reg"/>
    <property type="match status" value="1"/>
</dbReference>
<evidence type="ECO:0000256" key="3">
    <source>
        <dbReference type="ARBA" id="ARBA00023163"/>
    </source>
</evidence>
<dbReference type="InterPro" id="IPR019888">
    <property type="entry name" value="Tscrpt_reg_AsnC-like"/>
</dbReference>
<evidence type="ECO:0000256" key="2">
    <source>
        <dbReference type="ARBA" id="ARBA00023125"/>
    </source>
</evidence>
<dbReference type="SUPFAM" id="SSF54909">
    <property type="entry name" value="Dimeric alpha+beta barrel"/>
    <property type="match status" value="1"/>
</dbReference>
<dbReference type="PRINTS" id="PR00033">
    <property type="entry name" value="HTHASNC"/>
</dbReference>
<reference evidence="6" key="1">
    <citation type="journal article" date="2019" name="Int. J. Syst. Evol. Microbiol.">
        <title>The Global Catalogue of Microorganisms (GCM) 10K type strain sequencing project: providing services to taxonomists for standard genome sequencing and annotation.</title>
        <authorList>
            <consortium name="The Broad Institute Genomics Platform"/>
            <consortium name="The Broad Institute Genome Sequencing Center for Infectious Disease"/>
            <person name="Wu L."/>
            <person name="Ma J."/>
        </authorList>
    </citation>
    <scope>NUCLEOTIDE SEQUENCE [LARGE SCALE GENOMIC DNA]</scope>
    <source>
        <strain evidence="6">CGMCC 1.12295</strain>
    </source>
</reference>
<dbReference type="RefSeq" id="WP_380775254.1">
    <property type="nucleotide sequence ID" value="NZ_JBHUEO010000062.1"/>
</dbReference>
<dbReference type="InterPro" id="IPR019885">
    <property type="entry name" value="Tscrpt_reg_HTH_AsnC-type_CS"/>
</dbReference>
<keyword evidence="2" id="KW-0238">DNA-binding</keyword>
<accession>A0ABW4KPN8</accession>
<dbReference type="SMART" id="SM00344">
    <property type="entry name" value="HTH_ASNC"/>
    <property type="match status" value="1"/>
</dbReference>
<dbReference type="InterPro" id="IPR036388">
    <property type="entry name" value="WH-like_DNA-bd_sf"/>
</dbReference>
<dbReference type="InterPro" id="IPR019887">
    <property type="entry name" value="Tscrpt_reg_AsnC/Lrp_C"/>
</dbReference>
<evidence type="ECO:0000259" key="4">
    <source>
        <dbReference type="PROSITE" id="PS50956"/>
    </source>
</evidence>
<dbReference type="SUPFAM" id="SSF46785">
    <property type="entry name" value="Winged helix' DNA-binding domain"/>
    <property type="match status" value="1"/>
</dbReference>
<comment type="caution">
    <text evidence="5">The sequence shown here is derived from an EMBL/GenBank/DDBJ whole genome shotgun (WGS) entry which is preliminary data.</text>
</comment>
<proteinExistence type="predicted"/>
<dbReference type="PANTHER" id="PTHR30154:SF34">
    <property type="entry name" value="TRANSCRIPTIONAL REGULATOR AZLB"/>
    <property type="match status" value="1"/>
</dbReference>
<evidence type="ECO:0000313" key="6">
    <source>
        <dbReference type="Proteomes" id="UP001597301"/>
    </source>
</evidence>
<dbReference type="PROSITE" id="PS00519">
    <property type="entry name" value="HTH_ASNC_1"/>
    <property type="match status" value="1"/>
</dbReference>
<dbReference type="EMBL" id="JBHUEO010000062">
    <property type="protein sequence ID" value="MFD1708220.1"/>
    <property type="molecule type" value="Genomic_DNA"/>
</dbReference>
<dbReference type="Proteomes" id="UP001597301">
    <property type="component" value="Unassembled WGS sequence"/>
</dbReference>
<keyword evidence="6" id="KW-1185">Reference proteome</keyword>
<dbReference type="InterPro" id="IPR011008">
    <property type="entry name" value="Dimeric_a/b-barrel"/>
</dbReference>
<feature type="domain" description="HTH asnC-type" evidence="4">
    <location>
        <begin position="1"/>
        <end position="54"/>
    </location>
</feature>
<keyword evidence="3" id="KW-0804">Transcription</keyword>
<evidence type="ECO:0000313" key="5">
    <source>
        <dbReference type="EMBL" id="MFD1708220.1"/>
    </source>
</evidence>
<keyword evidence="1" id="KW-0805">Transcription regulation</keyword>
<name>A0ABW4KPN8_9BACI</name>
<dbReference type="PROSITE" id="PS50956">
    <property type="entry name" value="HTH_ASNC_2"/>
    <property type="match status" value="1"/>
</dbReference>
<dbReference type="PANTHER" id="PTHR30154">
    <property type="entry name" value="LEUCINE-RESPONSIVE REGULATORY PROTEIN"/>
    <property type="match status" value="1"/>
</dbReference>
<dbReference type="InterPro" id="IPR011991">
    <property type="entry name" value="ArsR-like_HTH"/>
</dbReference>
<dbReference type="InterPro" id="IPR036390">
    <property type="entry name" value="WH_DNA-bd_sf"/>
</dbReference>
<dbReference type="InterPro" id="IPR000485">
    <property type="entry name" value="AsnC-type_HTH_dom"/>
</dbReference>
<organism evidence="5 6">
    <name type="scientific">Siminovitchia sediminis</name>
    <dbReference type="NCBI Taxonomy" id="1274353"/>
    <lineage>
        <taxon>Bacteria</taxon>
        <taxon>Bacillati</taxon>
        <taxon>Bacillota</taxon>
        <taxon>Bacilli</taxon>
        <taxon>Bacillales</taxon>
        <taxon>Bacillaceae</taxon>
        <taxon>Siminovitchia</taxon>
    </lineage>
</organism>